<gene>
    <name evidence="1" type="ORF">KSY1p063</name>
</gene>
<sequence length="54" mass="6976">MRIRDRVLSYWFWDVSLQMPWENIHFKNTRDYIKFLERIYYDRSFYNAVHNRAN</sequence>
<evidence type="ECO:0000313" key="2">
    <source>
        <dbReference type="Proteomes" id="UP000000714"/>
    </source>
</evidence>
<dbReference type="RefSeq" id="YP_001469062.1">
    <property type="nucleotide sequence ID" value="NC_009817.1"/>
</dbReference>
<evidence type="ECO:0000313" key="1">
    <source>
        <dbReference type="EMBL" id="ABG21606.1"/>
    </source>
</evidence>
<dbReference type="KEGG" id="vg:5602006"/>
<reference evidence="1 2" key="1">
    <citation type="journal article" date="2007" name="Virology">
        <title>KSY1, a lactococcal phage with a T7-like transcription.</title>
        <authorList>
            <person name="Chopin A."/>
            <person name="Deveau H."/>
            <person name="Ehrlich S.D."/>
            <person name="Moineau S."/>
            <person name="Chopin M.C."/>
        </authorList>
    </citation>
    <scope>NUCLEOTIDE SEQUENCE</scope>
</reference>
<keyword evidence="2" id="KW-1185">Reference proteome</keyword>
<proteinExistence type="predicted"/>
<protein>
    <submittedName>
        <fullName evidence="1">Gp063</fullName>
    </submittedName>
</protein>
<dbReference type="GeneID" id="5602006"/>
<dbReference type="EMBL" id="DQ535032">
    <property type="protein sequence ID" value="ABG21606.1"/>
    <property type="molecule type" value="Genomic_DNA"/>
</dbReference>
<name>A6MAC8_9CAUD</name>
<organism evidence="1 2">
    <name type="scientific">Lactococcus phage KSY1</name>
    <dbReference type="NCBI Taxonomy" id="2913972"/>
    <lineage>
        <taxon>Viruses</taxon>
        <taxon>Duplodnaviria</taxon>
        <taxon>Heunggongvirae</taxon>
        <taxon>Uroviricota</taxon>
        <taxon>Caudoviricetes</taxon>
        <taxon>Chopinvirus</taxon>
        <taxon>Chopinvirus KSY1</taxon>
    </lineage>
</organism>
<dbReference type="Proteomes" id="UP000000714">
    <property type="component" value="Segment"/>
</dbReference>
<accession>A6MAC8</accession>